<protein>
    <submittedName>
        <fullName evidence="1">Uncharacterized protein</fullName>
    </submittedName>
</protein>
<name>A0A2P2QGZ3_RHIMU</name>
<reference evidence="1" key="1">
    <citation type="submission" date="2018-02" db="EMBL/GenBank/DDBJ databases">
        <title>Rhizophora mucronata_Transcriptome.</title>
        <authorList>
            <person name="Meera S.P."/>
            <person name="Sreeshan A."/>
            <person name="Augustine A."/>
        </authorList>
    </citation>
    <scope>NUCLEOTIDE SEQUENCE</scope>
    <source>
        <tissue evidence="1">Leaf</tissue>
    </source>
</reference>
<accession>A0A2P2QGZ3</accession>
<evidence type="ECO:0000313" key="1">
    <source>
        <dbReference type="EMBL" id="MBX66184.1"/>
    </source>
</evidence>
<sequence>MFFVNPQYPFVTSISLFLLINFW</sequence>
<dbReference type="EMBL" id="GGEC01085700">
    <property type="protein sequence ID" value="MBX66184.1"/>
    <property type="molecule type" value="Transcribed_RNA"/>
</dbReference>
<organism evidence="1">
    <name type="scientific">Rhizophora mucronata</name>
    <name type="common">Asiatic mangrove</name>
    <dbReference type="NCBI Taxonomy" id="61149"/>
    <lineage>
        <taxon>Eukaryota</taxon>
        <taxon>Viridiplantae</taxon>
        <taxon>Streptophyta</taxon>
        <taxon>Embryophyta</taxon>
        <taxon>Tracheophyta</taxon>
        <taxon>Spermatophyta</taxon>
        <taxon>Magnoliopsida</taxon>
        <taxon>eudicotyledons</taxon>
        <taxon>Gunneridae</taxon>
        <taxon>Pentapetalae</taxon>
        <taxon>rosids</taxon>
        <taxon>fabids</taxon>
        <taxon>Malpighiales</taxon>
        <taxon>Rhizophoraceae</taxon>
        <taxon>Rhizophora</taxon>
    </lineage>
</organism>
<proteinExistence type="predicted"/>
<dbReference type="AlphaFoldDB" id="A0A2P2QGZ3"/>